<feature type="compositionally biased region" description="Basic and acidic residues" evidence="2">
    <location>
        <begin position="756"/>
        <end position="771"/>
    </location>
</feature>
<gene>
    <name evidence="4" type="ORF">CPSG_01806</name>
</gene>
<sequence length="971" mass="107745">MPFNTITVASVIAPTVLKTWCLHVFGGKPPKQKPANRLSYHEGLEIIRRFMYYASHHTVEEFQAFTARRVPSPHWVKQSNVVVPAEHLVSAGHLIIAELGPGGVDRVGGKTWWQWRGDDVALYAEWIEMKSDYAQRRNLGQKSKRIILYVHGGAYYFGTRYRLAPQFPFPCGLQDCLAAYLYLLTLHSPEEIIFAGDSSGGGMVASMLVILRDQKMPLPVGGILISPWLDLTHSFPSMNDIGTEDYLPKYGFMQRPSMAWPPPNADEIGVVSKCAGKILQAINSPPVVDSTTSVDERAIEQFFIREATATTQAGHLEPLPEHHAAIFQNGRGHPHPDHLLTVQMDGVMIELKDQIHMYTPNEMLSHPLVSPVLQPSLGGLPPLLVLTGGGEMLRDEQIYFAHKAANPAAYPPSEKYLNRHDPERKIIDKYKPTYVQLQVWENLCHVAPTLSFTQAAKYMYRSIAQFGAWALSRAQESSIEIPDWTTSSSGDIDYPGGQQRALFEQQQGCRSVGKAGGPLPPFRHHMIRQLIDGHGNIRPLPDESYLPALGLSPDEIGEPKVGPVRRWLNAKQEWDNKYSRLRRKILKRRVEELLLGIEELAPGETPPPSSAAARRGISIRKIRKPTKKNRALAFWNSIANKHDEAVLRESGEYAGRFRAPLPRRASETRVVTDVGQSNESQRDVSEKVSSRKAPSLASSKYSDSSPRQNDGASEVNADTNDRKATDISIPPETIDDLHPHPGYVPPRSPLRAASVKRRDSQQRRRPDDKASTKAIRHAQGVISPVSPVQASASSLEWETPRESLSAFSGRREPGKPRTKSNVAHEDDLPANGGEVVDDTKRRRRHAVQTSDQNHSSRYDHDVERPAPLAAARSGGSIHRSGQTQANFGAARGSSKYYYQGKELADEFNSTRARDPSETEPFPSFPASGNISAASRSRGEVNGDAEKTDDESGYSSVYSDERVGIGATRTRS</sequence>
<dbReference type="eggNOG" id="KOG1515">
    <property type="taxonomic scope" value="Eukaryota"/>
</dbReference>
<dbReference type="VEuPathDB" id="FungiDB:D8B26_001806"/>
<evidence type="ECO:0000256" key="1">
    <source>
        <dbReference type="ARBA" id="ARBA00022801"/>
    </source>
</evidence>
<feature type="compositionally biased region" description="Polar residues" evidence="2">
    <location>
        <begin position="696"/>
        <end position="711"/>
    </location>
</feature>
<evidence type="ECO:0000313" key="4">
    <source>
        <dbReference type="EMBL" id="EFW21649.1"/>
    </source>
</evidence>
<evidence type="ECO:0000259" key="3">
    <source>
        <dbReference type="Pfam" id="PF07859"/>
    </source>
</evidence>
<feature type="region of interest" description="Disordered" evidence="2">
    <location>
        <begin position="665"/>
        <end position="893"/>
    </location>
</feature>
<organism evidence="5">
    <name type="scientific">Coccidioides posadasii (strain RMSCC 757 / Silveira)</name>
    <name type="common">Valley fever fungus</name>
    <dbReference type="NCBI Taxonomy" id="443226"/>
    <lineage>
        <taxon>Eukaryota</taxon>
        <taxon>Fungi</taxon>
        <taxon>Dikarya</taxon>
        <taxon>Ascomycota</taxon>
        <taxon>Pezizomycotina</taxon>
        <taxon>Eurotiomycetes</taxon>
        <taxon>Eurotiomycetidae</taxon>
        <taxon>Onygenales</taxon>
        <taxon>Onygenaceae</taxon>
        <taxon>Coccidioides</taxon>
    </lineage>
</organism>
<dbReference type="AlphaFoldDB" id="E9CWH3"/>
<dbReference type="Proteomes" id="UP000002497">
    <property type="component" value="Unassembled WGS sequence"/>
</dbReference>
<protein>
    <recommendedName>
        <fullName evidence="3">Alpha/beta hydrolase fold-3 domain-containing protein</fullName>
    </recommendedName>
</protein>
<reference evidence="5" key="2">
    <citation type="submission" date="2010-03" db="EMBL/GenBank/DDBJ databases">
        <title>The genome sequence of Coccidioides posadasii strain Silveira.</title>
        <authorList>
            <consortium name="The Broad Institute Genome Sequencing Center for Infectious Disease"/>
            <person name="Neafsey D."/>
            <person name="Orbach M."/>
            <person name="Henn M.R."/>
            <person name="Cole G.T."/>
            <person name="Galgiani J."/>
            <person name="Gardner M.J."/>
            <person name="Kirkland T.N."/>
            <person name="Taylor J.W."/>
            <person name="Young S.K."/>
            <person name="Zeng Q."/>
            <person name="Koehrsen M."/>
            <person name="Alvarado L."/>
            <person name="Berlin A."/>
            <person name="Borenstein D."/>
            <person name="Chapman S.B."/>
            <person name="Chen Z."/>
            <person name="Engels R."/>
            <person name="Freedman E."/>
            <person name="Gellesch M."/>
            <person name="Goldberg J."/>
            <person name="Griggs A."/>
            <person name="Gujja S."/>
            <person name="Heilman E."/>
            <person name="Heiman D."/>
            <person name="Howarth C."/>
            <person name="Jen D."/>
            <person name="Larson L."/>
            <person name="Mehta T."/>
            <person name="Neiman D."/>
            <person name="Park D."/>
            <person name="Pearson M."/>
            <person name="Richards J."/>
            <person name="Roberts A."/>
            <person name="Saif S."/>
            <person name="Shea T."/>
            <person name="Shenoy N."/>
            <person name="Sisk P."/>
            <person name="Stolte C."/>
            <person name="Sykes S."/>
            <person name="Walk T."/>
            <person name="White J."/>
            <person name="Yandava C."/>
            <person name="Haas B."/>
            <person name="Nusbaum C."/>
            <person name="Birren B."/>
        </authorList>
    </citation>
    <scope>NUCLEOTIDE SEQUENCE [LARGE SCALE GENOMIC DNA]</scope>
    <source>
        <strain evidence="5">RMSCC 757 / Silveira</strain>
    </source>
</reference>
<dbReference type="InterPro" id="IPR013094">
    <property type="entry name" value="AB_hydrolase_3"/>
</dbReference>
<dbReference type="PANTHER" id="PTHR48081:SF19">
    <property type="entry name" value="AB HYDROLASE SUPERFAMILY PROTEIN C4A8.06C"/>
    <property type="match status" value="1"/>
</dbReference>
<evidence type="ECO:0000256" key="2">
    <source>
        <dbReference type="SAM" id="MobiDB-lite"/>
    </source>
</evidence>
<dbReference type="VEuPathDB" id="FungiDB:D8B26_001805"/>
<feature type="domain" description="Alpha/beta hydrolase fold-3" evidence="3">
    <location>
        <begin position="160"/>
        <end position="244"/>
    </location>
</feature>
<feature type="compositionally biased region" description="Low complexity" evidence="2">
    <location>
        <begin position="783"/>
        <end position="794"/>
    </location>
</feature>
<dbReference type="OMA" id="PHWVRTE"/>
<dbReference type="HOGENOM" id="CLU_004893_0_1_1"/>
<dbReference type="SUPFAM" id="SSF53474">
    <property type="entry name" value="alpha/beta-Hydrolases"/>
    <property type="match status" value="1"/>
</dbReference>
<accession>E9CWH3</accession>
<dbReference type="InterPro" id="IPR029058">
    <property type="entry name" value="AB_hydrolase_fold"/>
</dbReference>
<feature type="compositionally biased region" description="Basic and acidic residues" evidence="2">
    <location>
        <begin position="680"/>
        <end position="689"/>
    </location>
</feature>
<name>E9CWH3_COCPS</name>
<feature type="domain" description="Alpha/beta hydrolase fold-3" evidence="3">
    <location>
        <begin position="355"/>
        <end position="405"/>
    </location>
</feature>
<dbReference type="EMBL" id="GL636487">
    <property type="protein sequence ID" value="EFW21649.1"/>
    <property type="molecule type" value="Genomic_DNA"/>
</dbReference>
<dbReference type="PANTHER" id="PTHR48081">
    <property type="entry name" value="AB HYDROLASE SUPERFAMILY PROTEIN C4A8.06C"/>
    <property type="match status" value="1"/>
</dbReference>
<feature type="compositionally biased region" description="Basic and acidic residues" evidence="2">
    <location>
        <begin position="936"/>
        <end position="945"/>
    </location>
</feature>
<evidence type="ECO:0000313" key="5">
    <source>
        <dbReference type="Proteomes" id="UP000002497"/>
    </source>
</evidence>
<keyword evidence="5" id="KW-1185">Reference proteome</keyword>
<dbReference type="STRING" id="443226.E9CWH3"/>
<dbReference type="GO" id="GO:0016787">
    <property type="term" value="F:hydrolase activity"/>
    <property type="evidence" value="ECO:0007669"/>
    <property type="project" value="UniProtKB-KW"/>
</dbReference>
<keyword evidence="1" id="KW-0378">Hydrolase</keyword>
<dbReference type="InterPro" id="IPR050300">
    <property type="entry name" value="GDXG_lipolytic_enzyme"/>
</dbReference>
<dbReference type="Gene3D" id="3.40.50.1820">
    <property type="entry name" value="alpha/beta hydrolase"/>
    <property type="match status" value="2"/>
</dbReference>
<proteinExistence type="predicted"/>
<dbReference type="VEuPathDB" id="FungiDB:CPSG_01806"/>
<dbReference type="OrthoDB" id="2336090at2759"/>
<reference evidence="5" key="1">
    <citation type="journal article" date="2010" name="Genome Res.">
        <title>Population genomic sequencing of Coccidioides fungi reveals recent hybridization and transposon control.</title>
        <authorList>
            <person name="Neafsey D.E."/>
            <person name="Barker B.M."/>
            <person name="Sharpton T.J."/>
            <person name="Stajich J.E."/>
            <person name="Park D.J."/>
            <person name="Whiston E."/>
            <person name="Hung C.-Y."/>
            <person name="McMahan C."/>
            <person name="White J."/>
            <person name="Sykes S."/>
            <person name="Heiman D."/>
            <person name="Young S."/>
            <person name="Zeng Q."/>
            <person name="Abouelleil A."/>
            <person name="Aftuck L."/>
            <person name="Bessette D."/>
            <person name="Brown A."/>
            <person name="FitzGerald M."/>
            <person name="Lui A."/>
            <person name="Macdonald J.P."/>
            <person name="Priest M."/>
            <person name="Orbach M.J."/>
            <person name="Galgiani J.N."/>
            <person name="Kirkland T.N."/>
            <person name="Cole G.T."/>
            <person name="Birren B.W."/>
            <person name="Henn M.R."/>
            <person name="Taylor J.W."/>
            <person name="Rounsley S.D."/>
        </authorList>
    </citation>
    <scope>NUCLEOTIDE SEQUENCE [LARGE SCALE GENOMIC DNA]</scope>
    <source>
        <strain evidence="5">RMSCC 757 / Silveira</strain>
    </source>
</reference>
<feature type="compositionally biased region" description="Basic and acidic residues" evidence="2">
    <location>
        <begin position="854"/>
        <end position="864"/>
    </location>
</feature>
<feature type="region of interest" description="Disordered" evidence="2">
    <location>
        <begin position="907"/>
        <end position="971"/>
    </location>
</feature>
<dbReference type="Pfam" id="PF07859">
    <property type="entry name" value="Abhydrolase_3"/>
    <property type="match status" value="2"/>
</dbReference>